<evidence type="ECO:0000256" key="15">
    <source>
        <dbReference type="ARBA" id="ARBA00023136"/>
    </source>
</evidence>
<keyword evidence="11 17" id="KW-1133">Transmembrane helix</keyword>
<keyword evidence="6 17" id="KW-0813">Transport</keyword>
<keyword evidence="15 17" id="KW-0472">Membrane</keyword>
<keyword evidence="12 17" id="KW-0520">NAD</keyword>
<dbReference type="CTD" id="4538"/>
<evidence type="ECO:0000313" key="19">
    <source>
        <dbReference type="EMBL" id="QIJ60010.1"/>
    </source>
</evidence>
<feature type="transmembrane region" description="Helical" evidence="17">
    <location>
        <begin position="362"/>
        <end position="380"/>
    </location>
</feature>
<dbReference type="EMBL" id="MN043905">
    <property type="protein sequence ID" value="QIJ60010.1"/>
    <property type="molecule type" value="Genomic_DNA"/>
</dbReference>
<evidence type="ECO:0000256" key="17">
    <source>
        <dbReference type="RuleBase" id="RU003297"/>
    </source>
</evidence>
<comment type="function">
    <text evidence="1">Core subunit of the mitochondrial membrane respiratory chain NADH dehydrogenase (Complex I) that is believed to belong to the minimal assembly required for catalysis. Complex I functions in the transfer of electrons from NADH to the respiratory chain. The immediate electron acceptor for the enzyme is believed to be ubiquinone.</text>
</comment>
<feature type="transmembrane region" description="Helical" evidence="17">
    <location>
        <begin position="232"/>
        <end position="254"/>
    </location>
</feature>
<dbReference type="GeneID" id="54124835"/>
<dbReference type="PANTHER" id="PTHR43507">
    <property type="entry name" value="NADH-UBIQUINONE OXIDOREDUCTASE CHAIN 4"/>
    <property type="match status" value="1"/>
</dbReference>
<comment type="function">
    <text evidence="17">Core subunit of the mitochondrial membrane respiratory chain NADH dehydrogenase (Complex I) which catalyzes electron transfer from NADH through the respiratory chain, using ubiquinone as an electron acceptor. Essential for the catalytic activity and assembly of complex I.</text>
</comment>
<evidence type="ECO:0000256" key="10">
    <source>
        <dbReference type="ARBA" id="ARBA00022982"/>
    </source>
</evidence>
<organism evidence="19">
    <name type="scientific">Eurytemora affinis</name>
    <name type="common">Copepod</name>
    <name type="synonym">Temora affinis</name>
    <dbReference type="NCBI Taxonomy" id="88015"/>
    <lineage>
        <taxon>Eukaryota</taxon>
        <taxon>Metazoa</taxon>
        <taxon>Ecdysozoa</taxon>
        <taxon>Arthropoda</taxon>
        <taxon>Crustacea</taxon>
        <taxon>Multicrustacea</taxon>
        <taxon>Hexanauplia</taxon>
        <taxon>Copepoda</taxon>
        <taxon>Calanoida</taxon>
        <taxon>Temoridae</taxon>
        <taxon>Eurytemora</taxon>
    </lineage>
</organism>
<evidence type="ECO:0000256" key="12">
    <source>
        <dbReference type="ARBA" id="ARBA00023027"/>
    </source>
</evidence>
<dbReference type="AlphaFoldDB" id="A0A6G7NYQ4"/>
<dbReference type="GO" id="GO:0003954">
    <property type="term" value="F:NADH dehydrogenase activity"/>
    <property type="evidence" value="ECO:0007669"/>
    <property type="project" value="TreeGrafter"/>
</dbReference>
<comment type="similarity">
    <text evidence="3 17">Belongs to the complex I subunit 4 family.</text>
</comment>
<feature type="transmembrane region" description="Helical" evidence="17">
    <location>
        <begin position="97"/>
        <end position="118"/>
    </location>
</feature>
<dbReference type="GO" id="GO:0031966">
    <property type="term" value="C:mitochondrial membrane"/>
    <property type="evidence" value="ECO:0007669"/>
    <property type="project" value="UniProtKB-SubCell"/>
</dbReference>
<reference evidence="19" key="1">
    <citation type="journal article" date="2019" name="Mitochondrial DNA Part B Resour">
        <title>Complete mitochondrial genome of the calanoid copepod Eurytemora affinis (Calanoida, Temoridae).</title>
        <authorList>
            <person name="Choi B.-S."/>
            <person name="Han J."/>
            <person name="Hwang D.-S."/>
            <person name="Souissi S."/>
            <person name="Hagiwara A."/>
            <person name="Lee J.-S."/>
        </authorList>
    </citation>
    <scope>NUCLEOTIDE SEQUENCE</scope>
</reference>
<dbReference type="GO" id="GO:0048039">
    <property type="term" value="F:ubiquinone binding"/>
    <property type="evidence" value="ECO:0007669"/>
    <property type="project" value="TreeGrafter"/>
</dbReference>
<evidence type="ECO:0000256" key="9">
    <source>
        <dbReference type="ARBA" id="ARBA00022967"/>
    </source>
</evidence>
<feature type="transmembrane region" description="Helical" evidence="17">
    <location>
        <begin position="43"/>
        <end position="62"/>
    </location>
</feature>
<dbReference type="GO" id="GO:0042773">
    <property type="term" value="P:ATP synthesis coupled electron transport"/>
    <property type="evidence" value="ECO:0007669"/>
    <property type="project" value="InterPro"/>
</dbReference>
<evidence type="ECO:0000256" key="8">
    <source>
        <dbReference type="ARBA" id="ARBA00022692"/>
    </source>
</evidence>
<keyword evidence="8 17" id="KW-0812">Transmembrane</keyword>
<gene>
    <name evidence="19" type="primary">ND4</name>
</gene>
<dbReference type="Pfam" id="PF00361">
    <property type="entry name" value="Proton_antipo_M"/>
    <property type="match status" value="1"/>
</dbReference>
<dbReference type="EC" id="7.1.1.2" evidence="4 17"/>
<feature type="transmembrane region" description="Helical" evidence="17">
    <location>
        <begin position="169"/>
        <end position="191"/>
    </location>
</feature>
<geneLocation type="mitochondrion" evidence="19"/>
<dbReference type="OrthoDB" id="6493944at2759"/>
<feature type="transmembrane region" description="Helical" evidence="17">
    <location>
        <begin position="266"/>
        <end position="291"/>
    </location>
</feature>
<evidence type="ECO:0000256" key="11">
    <source>
        <dbReference type="ARBA" id="ARBA00022989"/>
    </source>
</evidence>
<evidence type="ECO:0000256" key="14">
    <source>
        <dbReference type="ARBA" id="ARBA00023128"/>
    </source>
</evidence>
<evidence type="ECO:0000256" key="4">
    <source>
        <dbReference type="ARBA" id="ARBA00012944"/>
    </source>
</evidence>
<evidence type="ECO:0000256" key="7">
    <source>
        <dbReference type="ARBA" id="ARBA00022660"/>
    </source>
</evidence>
<keyword evidence="14 17" id="KW-0496">Mitochondrion</keyword>
<protein>
    <recommendedName>
        <fullName evidence="5 17">NADH-ubiquinone oxidoreductase chain 4</fullName>
        <ecNumber evidence="4 17">7.1.1.2</ecNumber>
    </recommendedName>
</protein>
<dbReference type="RefSeq" id="YP_009743046.1">
    <property type="nucleotide sequence ID" value="NC_046694.1"/>
</dbReference>
<dbReference type="GO" id="GO:0008137">
    <property type="term" value="F:NADH dehydrogenase (ubiquinone) activity"/>
    <property type="evidence" value="ECO:0007669"/>
    <property type="project" value="UniProtKB-UniRule"/>
</dbReference>
<dbReference type="InterPro" id="IPR001750">
    <property type="entry name" value="ND/Mrp_TM"/>
</dbReference>
<keyword evidence="10 17" id="KW-0249">Electron transport</keyword>
<dbReference type="KEGG" id="eaf:54124835"/>
<evidence type="ECO:0000256" key="6">
    <source>
        <dbReference type="ARBA" id="ARBA00022448"/>
    </source>
</evidence>
<comment type="subcellular location">
    <subcellularLocation>
        <location evidence="2 17">Mitochondrion membrane</location>
        <topology evidence="2 17">Multi-pass membrane protein</topology>
    </subcellularLocation>
</comment>
<evidence type="ECO:0000256" key="5">
    <source>
        <dbReference type="ARBA" id="ARBA00021006"/>
    </source>
</evidence>
<feature type="transmembrane region" description="Helical" evidence="17">
    <location>
        <begin position="203"/>
        <end position="226"/>
    </location>
</feature>
<feature type="transmembrane region" description="Helical" evidence="17">
    <location>
        <begin position="74"/>
        <end position="91"/>
    </location>
</feature>
<keyword evidence="7 17" id="KW-0679">Respiratory chain</keyword>
<comment type="catalytic activity">
    <reaction evidence="16 17">
        <text>a ubiquinone + NADH + 5 H(+)(in) = a ubiquinol + NAD(+) + 4 H(+)(out)</text>
        <dbReference type="Rhea" id="RHEA:29091"/>
        <dbReference type="Rhea" id="RHEA-COMP:9565"/>
        <dbReference type="Rhea" id="RHEA-COMP:9566"/>
        <dbReference type="ChEBI" id="CHEBI:15378"/>
        <dbReference type="ChEBI" id="CHEBI:16389"/>
        <dbReference type="ChEBI" id="CHEBI:17976"/>
        <dbReference type="ChEBI" id="CHEBI:57540"/>
        <dbReference type="ChEBI" id="CHEBI:57945"/>
        <dbReference type="EC" id="7.1.1.2"/>
    </reaction>
</comment>
<evidence type="ECO:0000256" key="16">
    <source>
        <dbReference type="ARBA" id="ARBA00049551"/>
    </source>
</evidence>
<evidence type="ECO:0000256" key="1">
    <source>
        <dbReference type="ARBA" id="ARBA00003257"/>
    </source>
</evidence>
<feature type="transmembrane region" description="Helical" evidence="17">
    <location>
        <begin position="130"/>
        <end position="149"/>
    </location>
</feature>
<feature type="transmembrane region" description="Helical" evidence="17">
    <location>
        <begin position="408"/>
        <end position="426"/>
    </location>
</feature>
<dbReference type="InterPro" id="IPR003918">
    <property type="entry name" value="NADH_UbQ_OxRdtase"/>
</dbReference>
<keyword evidence="13 17" id="KW-0830">Ubiquinone</keyword>
<dbReference type="PANTHER" id="PTHR43507:SF20">
    <property type="entry name" value="NADH-UBIQUINONE OXIDOREDUCTASE CHAIN 4"/>
    <property type="match status" value="1"/>
</dbReference>
<proteinExistence type="inferred from homology"/>
<evidence type="ECO:0000256" key="2">
    <source>
        <dbReference type="ARBA" id="ARBA00004225"/>
    </source>
</evidence>
<evidence type="ECO:0000256" key="13">
    <source>
        <dbReference type="ARBA" id="ARBA00023075"/>
    </source>
</evidence>
<dbReference type="GO" id="GO:0015990">
    <property type="term" value="P:electron transport coupled proton transport"/>
    <property type="evidence" value="ECO:0007669"/>
    <property type="project" value="TreeGrafter"/>
</dbReference>
<dbReference type="PRINTS" id="PR01437">
    <property type="entry name" value="NUOXDRDTASE4"/>
</dbReference>
<evidence type="ECO:0000256" key="3">
    <source>
        <dbReference type="ARBA" id="ARBA00009025"/>
    </source>
</evidence>
<feature type="transmembrane region" description="Helical" evidence="17">
    <location>
        <begin position="328"/>
        <end position="350"/>
    </location>
</feature>
<sequence length="427" mass="46540">MMKVMILIGSSYNMKESFLISLGASLMILCGLMFDCEIEEMEFLTFLQSLLVGLSIWLAGLMIMSDYYVNSSKLFSFVVKSLTFFLILSFSVKSLLAYYYCFECSLLPVFMLILGWGYQPERMKASMYMLFYTITASLPLLMVLLSVGQELGSTGLSLLSLSGFKVQPLISFMLVGAFMVKFPLYLTHLWLPKAHVEAPVSGSMVLAGVLLKLGGYGLIIMAPIMLKMKVAAGVFISIGLMGSASLAVMVLRLIDLKVAIAYSSVVHMAMIIAVSMGVSPLGLVGGVWMLLAHGFTSSGMFSGANMMYERSHSRSLVANKGVLSGMPFFSALWFIIAVLNFAGPFTLNLFSEILMIQSLLKLSFLVGVPLAGLCFFSAAYNLNIYASSQQGATFSGGVNTPLMISREMLILMAHIWPCVLLLGGLML</sequence>
<evidence type="ECO:0000259" key="18">
    <source>
        <dbReference type="Pfam" id="PF00361"/>
    </source>
</evidence>
<accession>A0A6G7NYQ4</accession>
<keyword evidence="9" id="KW-1278">Translocase</keyword>
<feature type="domain" description="NADH:quinone oxidoreductase/Mrp antiporter transmembrane" evidence="18">
    <location>
        <begin position="94"/>
        <end position="370"/>
    </location>
</feature>
<name>A0A6G7NYQ4_EURAF</name>